<dbReference type="PROSITE" id="PS51186">
    <property type="entry name" value="GNAT"/>
    <property type="match status" value="1"/>
</dbReference>
<keyword evidence="2" id="KW-0808">Transferase</keyword>
<name>A0A6J4VJK8_9DEIN</name>
<reference evidence="2" key="1">
    <citation type="submission" date="2020-02" db="EMBL/GenBank/DDBJ databases">
        <authorList>
            <person name="Meier V. D."/>
        </authorList>
    </citation>
    <scope>NUCLEOTIDE SEQUENCE</scope>
    <source>
        <strain evidence="2">AVDCRST_MAG86</strain>
    </source>
</reference>
<proteinExistence type="predicted"/>
<sequence>MFYALGDPIGVQLTGTYTNVMIEHPLVLEGERVRLEPLLPAHIPPLLAISKADPETYRYTSTPTTDAEAEAYFAKAFGERKAGTAYPFVLLVGGDVVGTSRYADLRSAHRSCELGFTWLAPRVQGTGVNAESKYLLLCHAFEVLDFLRVYFYTDARNVRSQRAIRKLGAAYEGTLRAERVMKDGYIRNTMVFSVIHTEWPEVKRTLEAQLGYARPV</sequence>
<gene>
    <name evidence="2" type="ORF">AVDCRST_MAG86-2921</name>
</gene>
<dbReference type="Gene3D" id="3.40.630.30">
    <property type="match status" value="1"/>
</dbReference>
<accession>A0A6J4VJK8</accession>
<dbReference type="AlphaFoldDB" id="A0A6J4VJK8"/>
<evidence type="ECO:0000259" key="1">
    <source>
        <dbReference type="PROSITE" id="PS51186"/>
    </source>
</evidence>
<dbReference type="InterPro" id="IPR016181">
    <property type="entry name" value="Acyl_CoA_acyltransferase"/>
</dbReference>
<dbReference type="SUPFAM" id="SSF55729">
    <property type="entry name" value="Acyl-CoA N-acyltransferases (Nat)"/>
    <property type="match status" value="1"/>
</dbReference>
<dbReference type="PANTHER" id="PTHR43610:SF1">
    <property type="entry name" value="N-ACETYLTRANSFERASE DOMAIN-CONTAINING PROTEIN"/>
    <property type="match status" value="1"/>
</dbReference>
<dbReference type="GO" id="GO:0016747">
    <property type="term" value="F:acyltransferase activity, transferring groups other than amino-acyl groups"/>
    <property type="evidence" value="ECO:0007669"/>
    <property type="project" value="InterPro"/>
</dbReference>
<feature type="domain" description="N-acetyltransferase" evidence="1">
    <location>
        <begin position="33"/>
        <end position="191"/>
    </location>
</feature>
<protein>
    <submittedName>
        <fullName evidence="2">Acetyltransferase, GNAT family</fullName>
    </submittedName>
</protein>
<dbReference type="InterPro" id="IPR000182">
    <property type="entry name" value="GNAT_dom"/>
</dbReference>
<dbReference type="Pfam" id="PF13302">
    <property type="entry name" value="Acetyltransf_3"/>
    <property type="match status" value="1"/>
</dbReference>
<organism evidence="2">
    <name type="scientific">uncultured Truepera sp</name>
    <dbReference type="NCBI Taxonomy" id="543023"/>
    <lineage>
        <taxon>Bacteria</taxon>
        <taxon>Thermotogati</taxon>
        <taxon>Deinococcota</taxon>
        <taxon>Deinococci</taxon>
        <taxon>Trueperales</taxon>
        <taxon>Trueperaceae</taxon>
        <taxon>Truepera</taxon>
        <taxon>environmental samples</taxon>
    </lineage>
</organism>
<evidence type="ECO:0000313" key="2">
    <source>
        <dbReference type="EMBL" id="CAA9578083.1"/>
    </source>
</evidence>
<dbReference type="EMBL" id="CADCWP010000215">
    <property type="protein sequence ID" value="CAA9578083.1"/>
    <property type="molecule type" value="Genomic_DNA"/>
</dbReference>
<dbReference type="PANTHER" id="PTHR43610">
    <property type="entry name" value="BLL6696 PROTEIN"/>
    <property type="match status" value="1"/>
</dbReference>